<reference evidence="1 2" key="1">
    <citation type="submission" date="2018-04" db="EMBL/GenBank/DDBJ databases">
        <title>Novel Campyloabacter and Helicobacter Species and Strains.</title>
        <authorList>
            <person name="Mannion A.J."/>
            <person name="Shen Z."/>
            <person name="Fox J.G."/>
        </authorList>
    </citation>
    <scope>NUCLEOTIDE SEQUENCE [LARGE SCALE GENOMIC DNA]</scope>
    <source>
        <strain evidence="1 2">MIT 04-9366</strain>
    </source>
</reference>
<accession>A0A3D8J2L0</accession>
<organism evidence="1 2">
    <name type="scientific">Helicobacter brantae</name>
    <dbReference type="NCBI Taxonomy" id="375927"/>
    <lineage>
        <taxon>Bacteria</taxon>
        <taxon>Pseudomonadati</taxon>
        <taxon>Campylobacterota</taxon>
        <taxon>Epsilonproteobacteria</taxon>
        <taxon>Campylobacterales</taxon>
        <taxon>Helicobacteraceae</taxon>
        <taxon>Helicobacter</taxon>
    </lineage>
</organism>
<keyword evidence="2" id="KW-1185">Reference proteome</keyword>
<sequence length="132" mass="15606">MNKGLIFKNIDYFTFFQDIEIDGVMFDLHNDFFIGDYCFINNTFILTLKHHCKTCNDLIIVFRNARMLKSGEVDLRGLSISDIFRQQWVEQIDYSEQKDEMLIEILLEGQDISLVLTCSEYEITNSPQRDMQ</sequence>
<dbReference type="Proteomes" id="UP000257045">
    <property type="component" value="Unassembled WGS sequence"/>
</dbReference>
<evidence type="ECO:0000313" key="2">
    <source>
        <dbReference type="Proteomes" id="UP000257045"/>
    </source>
</evidence>
<name>A0A3D8J2L0_9HELI</name>
<dbReference type="RefSeq" id="WP_115569240.1">
    <property type="nucleotide sequence ID" value="NZ_NXLV01000004.1"/>
</dbReference>
<gene>
    <name evidence="1" type="ORF">CQA58_02990</name>
</gene>
<dbReference type="AlphaFoldDB" id="A0A3D8J2L0"/>
<protein>
    <submittedName>
        <fullName evidence="1">Uncharacterized protein</fullName>
    </submittedName>
</protein>
<dbReference type="EMBL" id="NXLV01000004">
    <property type="protein sequence ID" value="RDU71094.1"/>
    <property type="molecule type" value="Genomic_DNA"/>
</dbReference>
<comment type="caution">
    <text evidence="1">The sequence shown here is derived from an EMBL/GenBank/DDBJ whole genome shotgun (WGS) entry which is preliminary data.</text>
</comment>
<proteinExistence type="predicted"/>
<evidence type="ECO:0000313" key="1">
    <source>
        <dbReference type="EMBL" id="RDU71094.1"/>
    </source>
</evidence>